<gene>
    <name evidence="1" type="ORF">A4X20_19905</name>
</gene>
<dbReference type="Proteomes" id="UP000078396">
    <property type="component" value="Unassembled WGS sequence"/>
</dbReference>
<reference evidence="1 2" key="1">
    <citation type="submission" date="2016-04" db="EMBL/GenBank/DDBJ databases">
        <title>Draft Genome Sequences of Staphylococcus capitis Strain H36, S. capitis Strain H65, S. cohnii Strain H62, S. hominis Strain H69, Mycobacterium iranicum Strain H39, Plantibacter sp. Strain H53, Pseudomonas oryzihabitans Strain H72, and Microbacterium sp. Strain H83, isolated from residential settings.</title>
        <authorList>
            <person name="Lymperopoulou D."/>
            <person name="Adams R.I."/>
            <person name="Lindow S."/>
            <person name="Coil D.A."/>
            <person name="Jospin G."/>
            <person name="Eisen J.A."/>
        </authorList>
    </citation>
    <scope>NUCLEOTIDE SEQUENCE [LARGE SCALE GENOMIC DNA]</scope>
    <source>
        <strain evidence="1 2">H39</strain>
    </source>
</reference>
<proteinExistence type="predicted"/>
<dbReference type="EMBL" id="LWCS01000022">
    <property type="protein sequence ID" value="OAN38113.1"/>
    <property type="molecule type" value="Genomic_DNA"/>
</dbReference>
<evidence type="ECO:0000313" key="1">
    <source>
        <dbReference type="EMBL" id="OAN38113.1"/>
    </source>
</evidence>
<accession>A0A178LV30</accession>
<dbReference type="RefSeq" id="WP_064282030.1">
    <property type="nucleotide sequence ID" value="NZ_LWCS01000022.1"/>
</dbReference>
<protein>
    <submittedName>
        <fullName evidence="1">Uncharacterized protein</fullName>
    </submittedName>
</protein>
<evidence type="ECO:0000313" key="2">
    <source>
        <dbReference type="Proteomes" id="UP000078396"/>
    </source>
</evidence>
<sequence length="61" mass="6757">MARLTGDIAIWVGTGINEARSTRREIQLEVLVIVKIMAIDRNSRIPFIAFLKMVSAMAGLV</sequence>
<comment type="caution">
    <text evidence="1">The sequence shown here is derived from an EMBL/GenBank/DDBJ whole genome shotgun (WGS) entry which is preliminary data.</text>
</comment>
<dbReference type="AlphaFoldDB" id="A0A178LV30"/>
<organism evidence="1 2">
    <name type="scientific">Mycolicibacterium iranicum</name>
    <name type="common">Mycobacterium iranicum</name>
    <dbReference type="NCBI Taxonomy" id="912594"/>
    <lineage>
        <taxon>Bacteria</taxon>
        <taxon>Bacillati</taxon>
        <taxon>Actinomycetota</taxon>
        <taxon>Actinomycetes</taxon>
        <taxon>Mycobacteriales</taxon>
        <taxon>Mycobacteriaceae</taxon>
        <taxon>Mycolicibacterium</taxon>
    </lineage>
</organism>
<name>A0A178LV30_MYCIR</name>